<evidence type="ECO:0000256" key="1">
    <source>
        <dbReference type="ARBA" id="ARBA00022679"/>
    </source>
</evidence>
<feature type="domain" description="Carbohydrate kinase PfkB" evidence="3">
    <location>
        <begin position="1"/>
        <end position="125"/>
    </location>
</feature>
<evidence type="ECO:0000313" key="5">
    <source>
        <dbReference type="Proteomes" id="UP001290455"/>
    </source>
</evidence>
<dbReference type="PANTHER" id="PTHR10584:SF166">
    <property type="entry name" value="RIBOKINASE"/>
    <property type="match status" value="1"/>
</dbReference>
<dbReference type="InterPro" id="IPR029056">
    <property type="entry name" value="Ribokinase-like"/>
</dbReference>
<evidence type="ECO:0000313" key="4">
    <source>
        <dbReference type="EMBL" id="MDZ5471530.1"/>
    </source>
</evidence>
<name>A0ABU5IWK3_9BACI</name>
<keyword evidence="2 4" id="KW-0418">Kinase</keyword>
<comment type="caution">
    <text evidence="4">The sequence shown here is derived from an EMBL/GenBank/DDBJ whole genome shotgun (WGS) entry which is preliminary data.</text>
</comment>
<gene>
    <name evidence="4" type="ORF">SM124_07195</name>
</gene>
<dbReference type="PANTHER" id="PTHR10584">
    <property type="entry name" value="SUGAR KINASE"/>
    <property type="match status" value="1"/>
</dbReference>
<dbReference type="InterPro" id="IPR011611">
    <property type="entry name" value="PfkB_dom"/>
</dbReference>
<dbReference type="Proteomes" id="UP001290455">
    <property type="component" value="Unassembled WGS sequence"/>
</dbReference>
<protein>
    <submittedName>
        <fullName evidence="4">Carbohydrate kinase family protein</fullName>
    </submittedName>
</protein>
<dbReference type="SUPFAM" id="SSF53613">
    <property type="entry name" value="Ribokinase-like"/>
    <property type="match status" value="1"/>
</dbReference>
<organism evidence="4 5">
    <name type="scientific">Robertmurraya mangrovi</name>
    <dbReference type="NCBI Taxonomy" id="3098077"/>
    <lineage>
        <taxon>Bacteria</taxon>
        <taxon>Bacillati</taxon>
        <taxon>Bacillota</taxon>
        <taxon>Bacilli</taxon>
        <taxon>Bacillales</taxon>
        <taxon>Bacillaceae</taxon>
        <taxon>Robertmurraya</taxon>
    </lineage>
</organism>
<evidence type="ECO:0000256" key="2">
    <source>
        <dbReference type="ARBA" id="ARBA00022777"/>
    </source>
</evidence>
<dbReference type="RefSeq" id="WP_322445822.1">
    <property type="nucleotide sequence ID" value="NZ_JAXOFX010000003.1"/>
</dbReference>
<accession>A0ABU5IWK3</accession>
<dbReference type="Gene3D" id="3.40.1190.20">
    <property type="match status" value="1"/>
</dbReference>
<dbReference type="GO" id="GO:0016301">
    <property type="term" value="F:kinase activity"/>
    <property type="evidence" value="ECO:0007669"/>
    <property type="project" value="UniProtKB-KW"/>
</dbReference>
<evidence type="ECO:0000259" key="3">
    <source>
        <dbReference type="Pfam" id="PF00294"/>
    </source>
</evidence>
<keyword evidence="5" id="KW-1185">Reference proteome</keyword>
<proteinExistence type="predicted"/>
<reference evidence="4 5" key="1">
    <citation type="submission" date="2023-11" db="EMBL/GenBank/DDBJ databases">
        <title>Bacillus jintuensis, isolated from a mudflat on the Beibu Gulf coast.</title>
        <authorList>
            <person name="Li M."/>
        </authorList>
    </citation>
    <scope>NUCLEOTIDE SEQUENCE [LARGE SCALE GENOMIC DNA]</scope>
    <source>
        <strain evidence="4 5">31A1R</strain>
    </source>
</reference>
<keyword evidence="1" id="KW-0808">Transferase</keyword>
<dbReference type="EMBL" id="JAXOFX010000003">
    <property type="protein sequence ID" value="MDZ5471530.1"/>
    <property type="molecule type" value="Genomic_DNA"/>
</dbReference>
<feature type="domain" description="Carbohydrate kinase PfkB" evidence="3">
    <location>
        <begin position="185"/>
        <end position="274"/>
    </location>
</feature>
<dbReference type="Pfam" id="PF00294">
    <property type="entry name" value="PfkB"/>
    <property type="match status" value="2"/>
</dbReference>
<sequence>MKKVLVLGGVSYNLMVDVNDFPEPKAQTIHSVNSFFEGIGSTGAGKALTLSRLGYDVTLFATIGSDTYGKSIKDELEENHVHLEYSINPKGTTRHVNFMKKAGERLSIFLNADPDQAPFDFNKLEVSIAESDVIFLNIIPYCKEFIPYIVKYDKPVWVDLHDYNPESNYYDEFISVADVIQFSSENITDYKKVMLDLLDDGKEMVICTHGSLGSTTLLKDSIWIETPSFPYEVVDTNGAGDAFLVGLFHGLAEQQDVRTSLVIASVLGGLTVHSQKLFFEGLTKEYLDAELIKRDVL</sequence>